<evidence type="ECO:0000256" key="3">
    <source>
        <dbReference type="ARBA" id="ARBA00023157"/>
    </source>
</evidence>
<protein>
    <recommendedName>
        <fullName evidence="4">Peptidase S1 domain-containing protein</fullName>
    </recommendedName>
</protein>
<dbReference type="InterPro" id="IPR043504">
    <property type="entry name" value="Peptidase_S1_PA_chymotrypsin"/>
</dbReference>
<keyword evidence="6" id="KW-1185">Reference proteome</keyword>
<dbReference type="AlphaFoldDB" id="H2YXE9"/>
<reference evidence="6" key="1">
    <citation type="submission" date="2003-08" db="EMBL/GenBank/DDBJ databases">
        <authorList>
            <person name="Birren B."/>
            <person name="Nusbaum C."/>
            <person name="Abebe A."/>
            <person name="Abouelleil A."/>
            <person name="Adekoya E."/>
            <person name="Ait-zahra M."/>
            <person name="Allen N."/>
            <person name="Allen T."/>
            <person name="An P."/>
            <person name="Anderson M."/>
            <person name="Anderson S."/>
            <person name="Arachchi H."/>
            <person name="Armbruster J."/>
            <person name="Bachantsang P."/>
            <person name="Baldwin J."/>
            <person name="Barry A."/>
            <person name="Bayul T."/>
            <person name="Blitshsteyn B."/>
            <person name="Bloom T."/>
            <person name="Blye J."/>
            <person name="Boguslavskiy L."/>
            <person name="Borowsky M."/>
            <person name="Boukhgalter B."/>
            <person name="Brunache A."/>
            <person name="Butler J."/>
            <person name="Calixte N."/>
            <person name="Calvo S."/>
            <person name="Camarata J."/>
            <person name="Campo K."/>
            <person name="Chang J."/>
            <person name="Cheshatsang Y."/>
            <person name="Citroen M."/>
            <person name="Collymore A."/>
            <person name="Considine T."/>
            <person name="Cook A."/>
            <person name="Cooke P."/>
            <person name="Corum B."/>
            <person name="Cuomo C."/>
            <person name="David R."/>
            <person name="Dawoe T."/>
            <person name="Degray S."/>
            <person name="Dodge S."/>
            <person name="Dooley K."/>
            <person name="Dorje P."/>
            <person name="Dorjee K."/>
            <person name="Dorris L."/>
            <person name="Duffey N."/>
            <person name="Dupes A."/>
            <person name="Elkins T."/>
            <person name="Engels R."/>
            <person name="Erickson J."/>
            <person name="Farina A."/>
            <person name="Faro S."/>
            <person name="Ferreira P."/>
            <person name="Fischer H."/>
            <person name="Fitzgerald M."/>
            <person name="Foley K."/>
            <person name="Gage D."/>
            <person name="Galagan J."/>
            <person name="Gearin G."/>
            <person name="Gnerre S."/>
            <person name="Gnirke A."/>
            <person name="Goyette A."/>
            <person name="Graham J."/>
            <person name="Grandbois E."/>
            <person name="Gyaltsen K."/>
            <person name="Hafez N."/>
            <person name="Hagopian D."/>
            <person name="Hagos B."/>
            <person name="Hall J."/>
            <person name="Hatcher B."/>
            <person name="Heller A."/>
            <person name="Higgins H."/>
            <person name="Honan T."/>
            <person name="Horn A."/>
            <person name="Houde N."/>
            <person name="Hughes L."/>
            <person name="Hulme W."/>
            <person name="Husby E."/>
            <person name="Iliev I."/>
            <person name="Jaffe D."/>
            <person name="Jones C."/>
            <person name="Kamal M."/>
            <person name="Kamat A."/>
            <person name="Kamvysselis M."/>
            <person name="Karlsson E."/>
            <person name="Kells C."/>
            <person name="Kieu A."/>
            <person name="Kisner P."/>
            <person name="Kodira C."/>
            <person name="Kulbokas E."/>
            <person name="Labutti K."/>
            <person name="Lama D."/>
            <person name="Landers T."/>
            <person name="Leger J."/>
            <person name="Levine S."/>
            <person name="Lewis D."/>
            <person name="Lewis T."/>
            <person name="Lindblad-toh K."/>
            <person name="Liu X."/>
            <person name="Lokyitsang T."/>
            <person name="Lokyitsang Y."/>
            <person name="Lucien O."/>
            <person name="Lui A."/>
            <person name="Ma L.J."/>
            <person name="Mabbitt R."/>
            <person name="Macdonald J."/>
            <person name="Maclean C."/>
            <person name="Major J."/>
            <person name="Manning J."/>
            <person name="Marabella R."/>
            <person name="Maru K."/>
            <person name="Matthews C."/>
            <person name="Mauceli E."/>
            <person name="Mccarthy M."/>
            <person name="Mcdonough S."/>
            <person name="Mcghee T."/>
            <person name="Meldrim J."/>
            <person name="Meneus L."/>
            <person name="Mesirov J."/>
            <person name="Mihalev A."/>
            <person name="Mihova T."/>
            <person name="Mikkelsen T."/>
            <person name="Mlenga V."/>
            <person name="Moru K."/>
            <person name="Mozes J."/>
            <person name="Mulrain L."/>
            <person name="Munson G."/>
            <person name="Naylor J."/>
            <person name="Newes C."/>
            <person name="Nguyen C."/>
            <person name="Nguyen N."/>
            <person name="Nguyen T."/>
            <person name="Nicol R."/>
            <person name="Nielsen C."/>
            <person name="Nizzari M."/>
            <person name="Norbu C."/>
            <person name="Norbu N."/>
            <person name="O'donnell P."/>
            <person name="Okoawo O."/>
            <person name="O'leary S."/>
            <person name="Omotosho B."/>
            <person name="O'neill K."/>
            <person name="Osman S."/>
            <person name="Parker S."/>
            <person name="Perrin D."/>
            <person name="Phunkhang P."/>
            <person name="Piqani B."/>
            <person name="Purcell S."/>
            <person name="Rachupka T."/>
            <person name="Ramasamy U."/>
            <person name="Rameau R."/>
            <person name="Ray V."/>
            <person name="Raymond C."/>
            <person name="Retta R."/>
            <person name="Richardson S."/>
            <person name="Rise C."/>
            <person name="Rodriguez J."/>
            <person name="Rogers J."/>
            <person name="Rogov P."/>
            <person name="Rutman M."/>
            <person name="Schupbach R."/>
            <person name="Seaman C."/>
            <person name="Settipalli S."/>
            <person name="Sharpe T."/>
            <person name="Sheridan J."/>
            <person name="Sherpa N."/>
            <person name="Shi J."/>
            <person name="Smirnov S."/>
            <person name="Smith C."/>
            <person name="Sougnez C."/>
            <person name="Spencer B."/>
            <person name="Stalker J."/>
            <person name="Stange-thomann N."/>
            <person name="Stavropoulos S."/>
            <person name="Stetson K."/>
            <person name="Stone C."/>
            <person name="Stone S."/>
            <person name="Stubbs M."/>
            <person name="Talamas J."/>
            <person name="Tchuinga P."/>
            <person name="Tenzing P."/>
            <person name="Tesfaye S."/>
            <person name="Theodore J."/>
            <person name="Thoulutsang Y."/>
            <person name="Topham K."/>
            <person name="Towey S."/>
            <person name="Tsamla T."/>
            <person name="Tsomo N."/>
            <person name="Vallee D."/>
            <person name="Vassiliev H."/>
            <person name="Venkataraman V."/>
            <person name="Vinson J."/>
            <person name="Vo A."/>
            <person name="Wade C."/>
            <person name="Wang S."/>
            <person name="Wangchuk T."/>
            <person name="Wangdi T."/>
            <person name="Whittaker C."/>
            <person name="Wilkinson J."/>
            <person name="Wu Y."/>
            <person name="Wyman D."/>
            <person name="Yadav S."/>
            <person name="Yang S."/>
            <person name="Yang X."/>
            <person name="Yeager S."/>
            <person name="Yee E."/>
            <person name="Young G."/>
            <person name="Zainoun J."/>
            <person name="Zembeck L."/>
            <person name="Zimmer A."/>
            <person name="Zody M."/>
            <person name="Lander E."/>
        </authorList>
    </citation>
    <scope>NUCLEOTIDE SEQUENCE [LARGE SCALE GENOMIC DNA]</scope>
</reference>
<dbReference type="PRINTS" id="PR00722">
    <property type="entry name" value="CHYMOTRYPSIN"/>
</dbReference>
<dbReference type="InterPro" id="IPR000519">
    <property type="entry name" value="P_trefoil_dom"/>
</dbReference>
<keyword evidence="3" id="KW-1015">Disulfide bond</keyword>
<evidence type="ECO:0000256" key="1">
    <source>
        <dbReference type="ARBA" id="ARBA00022670"/>
    </source>
</evidence>
<dbReference type="STRING" id="51511.ENSCSAVP00000010010"/>
<dbReference type="SUPFAM" id="SSF50494">
    <property type="entry name" value="Trypsin-like serine proteases"/>
    <property type="match status" value="1"/>
</dbReference>
<evidence type="ECO:0000313" key="5">
    <source>
        <dbReference type="Ensembl" id="ENSCSAVP00000010010.1"/>
    </source>
</evidence>
<dbReference type="GO" id="GO:0006508">
    <property type="term" value="P:proteolysis"/>
    <property type="evidence" value="ECO:0007669"/>
    <property type="project" value="UniProtKB-KW"/>
</dbReference>
<dbReference type="GeneTree" id="ENSGT00940000162823"/>
<dbReference type="InterPro" id="IPR018114">
    <property type="entry name" value="TRYPSIN_HIS"/>
</dbReference>
<dbReference type="GO" id="GO:0004252">
    <property type="term" value="F:serine-type endopeptidase activity"/>
    <property type="evidence" value="ECO:0007669"/>
    <property type="project" value="InterPro"/>
</dbReference>
<dbReference type="InParanoid" id="H2YXE9"/>
<dbReference type="PANTHER" id="PTHR24252">
    <property type="entry name" value="ACROSIN-RELATED"/>
    <property type="match status" value="1"/>
</dbReference>
<keyword evidence="1" id="KW-0645">Protease</keyword>
<dbReference type="InterPro" id="IPR044913">
    <property type="entry name" value="P_trefoil_dom_sf"/>
</dbReference>
<dbReference type="Ensembl" id="ENSCSAVT00000010132.1">
    <property type="protein sequence ID" value="ENSCSAVP00000010010.1"/>
    <property type="gene ID" value="ENSCSAVG00000005903.1"/>
</dbReference>
<dbReference type="Pfam" id="PF00089">
    <property type="entry name" value="Trypsin"/>
    <property type="match status" value="1"/>
</dbReference>
<reference evidence="5" key="3">
    <citation type="submission" date="2025-09" db="UniProtKB">
        <authorList>
            <consortium name="Ensembl"/>
        </authorList>
    </citation>
    <scope>IDENTIFICATION</scope>
</reference>
<dbReference type="Proteomes" id="UP000007875">
    <property type="component" value="Unassembled WGS sequence"/>
</dbReference>
<keyword evidence="2" id="KW-0378">Hydrolase</keyword>
<dbReference type="FunCoup" id="H2YXE9">
    <property type="interactions" value="2"/>
</dbReference>
<sequence>MNIGNIMLLQLLSQAGISLNKTPSGTKSEVSTMFQTTSLPKVVAPSSINVGNTAIRQYVSSGNSRFVEGCDKTWRVPCNNTEISRDVCERWKCCWDPSHPVPCAHNKYYVIKLAAAEPDYKTCGIPESSLKTNNNVVVNPPLFPFLLSILKGRIVGGTVAVDGDWPWTAYIYEISNGVLNGGVCGGALINDQWVVTAAHCIGTNNPSLYGVVLGEHTVSVMSGREVVSSVEQIILHPSYNPNTFDSDIALVK</sequence>
<dbReference type="PROSITE" id="PS50240">
    <property type="entry name" value="TRYPSIN_DOM"/>
    <property type="match status" value="1"/>
</dbReference>
<organism evidence="5 6">
    <name type="scientific">Ciona savignyi</name>
    <name type="common">Pacific transparent sea squirt</name>
    <dbReference type="NCBI Taxonomy" id="51511"/>
    <lineage>
        <taxon>Eukaryota</taxon>
        <taxon>Metazoa</taxon>
        <taxon>Chordata</taxon>
        <taxon>Tunicata</taxon>
        <taxon>Ascidiacea</taxon>
        <taxon>Phlebobranchia</taxon>
        <taxon>Cionidae</taxon>
        <taxon>Ciona</taxon>
    </lineage>
</organism>
<dbReference type="SUPFAM" id="SSF57492">
    <property type="entry name" value="Trefoil"/>
    <property type="match status" value="1"/>
</dbReference>
<dbReference type="InterPro" id="IPR001314">
    <property type="entry name" value="Peptidase_S1A"/>
</dbReference>
<dbReference type="eggNOG" id="KOG3627">
    <property type="taxonomic scope" value="Eukaryota"/>
</dbReference>
<dbReference type="PROSITE" id="PS00134">
    <property type="entry name" value="TRYPSIN_HIS"/>
    <property type="match status" value="1"/>
</dbReference>
<feature type="domain" description="Peptidase S1" evidence="4">
    <location>
        <begin position="154"/>
        <end position="252"/>
    </location>
</feature>
<reference evidence="5" key="2">
    <citation type="submission" date="2025-08" db="UniProtKB">
        <authorList>
            <consortium name="Ensembl"/>
        </authorList>
    </citation>
    <scope>IDENTIFICATION</scope>
</reference>
<name>H2YXE9_CIOSA</name>
<dbReference type="PANTHER" id="PTHR24252:SF7">
    <property type="entry name" value="HYALIN"/>
    <property type="match status" value="1"/>
</dbReference>
<dbReference type="Gene3D" id="2.40.10.10">
    <property type="entry name" value="Trypsin-like serine proteases"/>
    <property type="match status" value="1"/>
</dbReference>
<dbReference type="InterPro" id="IPR009003">
    <property type="entry name" value="Peptidase_S1_PA"/>
</dbReference>
<evidence type="ECO:0000256" key="2">
    <source>
        <dbReference type="ARBA" id="ARBA00022825"/>
    </source>
</evidence>
<keyword evidence="2" id="KW-0720">Serine protease</keyword>
<dbReference type="FunFam" id="2.40.10.10:FF:000068">
    <property type="entry name" value="transmembrane protease serine 2"/>
    <property type="match status" value="1"/>
</dbReference>
<evidence type="ECO:0000259" key="4">
    <source>
        <dbReference type="PROSITE" id="PS50240"/>
    </source>
</evidence>
<dbReference type="HOGENOM" id="CLU_096682_0_0_1"/>
<accession>H2YXE9</accession>
<dbReference type="Pfam" id="PF00088">
    <property type="entry name" value="Trefoil"/>
    <property type="match status" value="1"/>
</dbReference>
<evidence type="ECO:0000313" key="6">
    <source>
        <dbReference type="Proteomes" id="UP000007875"/>
    </source>
</evidence>
<proteinExistence type="predicted"/>
<dbReference type="InterPro" id="IPR001254">
    <property type="entry name" value="Trypsin_dom"/>
</dbReference>